<gene>
    <name evidence="1" type="ORF">EYR41_006991</name>
</gene>
<organism evidence="1 2">
    <name type="scientific">Orbilia oligospora</name>
    <name type="common">Nematode-trapping fungus</name>
    <name type="synonym">Arthrobotrys oligospora</name>
    <dbReference type="NCBI Taxonomy" id="2813651"/>
    <lineage>
        <taxon>Eukaryota</taxon>
        <taxon>Fungi</taxon>
        <taxon>Dikarya</taxon>
        <taxon>Ascomycota</taxon>
        <taxon>Pezizomycotina</taxon>
        <taxon>Orbiliomycetes</taxon>
        <taxon>Orbiliales</taxon>
        <taxon>Orbiliaceae</taxon>
        <taxon>Orbilia</taxon>
    </lineage>
</organism>
<evidence type="ECO:0000313" key="2">
    <source>
        <dbReference type="Proteomes" id="UP000297595"/>
    </source>
</evidence>
<proteinExistence type="predicted"/>
<evidence type="ECO:0000313" key="1">
    <source>
        <dbReference type="EMBL" id="TGJ67895.1"/>
    </source>
</evidence>
<accession>A0A8H2DVH4</accession>
<name>A0A8H2DVH4_ORBOL</name>
<sequence>MQINYIEGIESKSKSRVSFLRRFDYAPIPNPRKRTPYDCEETLSLLRLAELKQAALCDDRAAKNELHTIPRELHRTYCVCNITASRSIPSTEL</sequence>
<dbReference type="EMBL" id="SOZJ01000004">
    <property type="protein sequence ID" value="TGJ67895.1"/>
    <property type="molecule type" value="Genomic_DNA"/>
</dbReference>
<reference evidence="1 2" key="1">
    <citation type="submission" date="2019-03" db="EMBL/GenBank/DDBJ databases">
        <title>Nematode-trapping fungi genome.</title>
        <authorList>
            <person name="Vidal-Diez De Ulzurrun G."/>
        </authorList>
    </citation>
    <scope>NUCLEOTIDE SEQUENCE [LARGE SCALE GENOMIC DNA]</scope>
    <source>
        <strain evidence="1 2">TWF154</strain>
    </source>
</reference>
<dbReference type="AlphaFoldDB" id="A0A8H2DVH4"/>
<dbReference type="Proteomes" id="UP000297595">
    <property type="component" value="Unassembled WGS sequence"/>
</dbReference>
<protein>
    <submittedName>
        <fullName evidence="1">Uncharacterized protein</fullName>
    </submittedName>
</protein>
<comment type="caution">
    <text evidence="1">The sequence shown here is derived from an EMBL/GenBank/DDBJ whole genome shotgun (WGS) entry which is preliminary data.</text>
</comment>